<gene>
    <name evidence="3" type="ORF">GCM10007853_12480</name>
</gene>
<organism evidence="3 4">
    <name type="scientific">Algimonas ampicilliniresistens</name>
    <dbReference type="NCBI Taxonomy" id="1298735"/>
    <lineage>
        <taxon>Bacteria</taxon>
        <taxon>Pseudomonadati</taxon>
        <taxon>Pseudomonadota</taxon>
        <taxon>Alphaproteobacteria</taxon>
        <taxon>Maricaulales</taxon>
        <taxon>Robiginitomaculaceae</taxon>
        <taxon>Algimonas</taxon>
    </lineage>
</organism>
<dbReference type="Gene3D" id="2.30.40.10">
    <property type="entry name" value="Urease, subunit C, domain 1"/>
    <property type="match status" value="1"/>
</dbReference>
<proteinExistence type="predicted"/>
<dbReference type="EMBL" id="BSNK01000001">
    <property type="protein sequence ID" value="GLQ23374.1"/>
    <property type="molecule type" value="Genomic_DNA"/>
</dbReference>
<comment type="caution">
    <text evidence="3">The sequence shown here is derived from an EMBL/GenBank/DDBJ whole genome shotgun (WGS) entry which is preliminary data.</text>
</comment>
<dbReference type="Pfam" id="PF07969">
    <property type="entry name" value="Amidohydro_3"/>
    <property type="match status" value="1"/>
</dbReference>
<accession>A0ABQ5V793</accession>
<reference evidence="3" key="1">
    <citation type="journal article" date="2014" name="Int. J. Syst. Evol. Microbiol.">
        <title>Complete genome of a new Firmicutes species belonging to the dominant human colonic microbiota ('Ruminococcus bicirculans') reveals two chromosomes and a selective capacity to utilize plant glucans.</title>
        <authorList>
            <consortium name="NISC Comparative Sequencing Program"/>
            <person name="Wegmann U."/>
            <person name="Louis P."/>
            <person name="Goesmann A."/>
            <person name="Henrissat B."/>
            <person name="Duncan S.H."/>
            <person name="Flint H.J."/>
        </authorList>
    </citation>
    <scope>NUCLEOTIDE SEQUENCE</scope>
    <source>
        <strain evidence="3">NBRC 108219</strain>
    </source>
</reference>
<keyword evidence="1" id="KW-0732">Signal</keyword>
<dbReference type="SUPFAM" id="SSF51338">
    <property type="entry name" value="Composite domain of metallo-dependent hydrolases"/>
    <property type="match status" value="1"/>
</dbReference>
<dbReference type="Proteomes" id="UP001161391">
    <property type="component" value="Unassembled WGS sequence"/>
</dbReference>
<dbReference type="SUPFAM" id="SSF51556">
    <property type="entry name" value="Metallo-dependent hydrolases"/>
    <property type="match status" value="1"/>
</dbReference>
<feature type="signal peptide" evidence="1">
    <location>
        <begin position="1"/>
        <end position="21"/>
    </location>
</feature>
<dbReference type="PANTHER" id="PTHR22642">
    <property type="entry name" value="IMIDAZOLONEPROPIONASE"/>
    <property type="match status" value="1"/>
</dbReference>
<dbReference type="PANTHER" id="PTHR22642:SF2">
    <property type="entry name" value="PROTEIN LONG AFTER FAR-RED 3"/>
    <property type="match status" value="1"/>
</dbReference>
<dbReference type="InterPro" id="IPR013108">
    <property type="entry name" value="Amidohydro_3"/>
</dbReference>
<protein>
    <submittedName>
        <fullName evidence="3">Amidohydrolase</fullName>
    </submittedName>
</protein>
<dbReference type="PROSITE" id="PS51257">
    <property type="entry name" value="PROKAR_LIPOPROTEIN"/>
    <property type="match status" value="1"/>
</dbReference>
<evidence type="ECO:0000256" key="1">
    <source>
        <dbReference type="SAM" id="SignalP"/>
    </source>
</evidence>
<dbReference type="Gene3D" id="3.10.310.70">
    <property type="match status" value="1"/>
</dbReference>
<dbReference type="InterPro" id="IPR011059">
    <property type="entry name" value="Metal-dep_hydrolase_composite"/>
</dbReference>
<dbReference type="InterPro" id="IPR033932">
    <property type="entry name" value="YtcJ-like"/>
</dbReference>
<dbReference type="InterPro" id="IPR032466">
    <property type="entry name" value="Metal_Hydrolase"/>
</dbReference>
<evidence type="ECO:0000313" key="4">
    <source>
        <dbReference type="Proteomes" id="UP001161391"/>
    </source>
</evidence>
<dbReference type="CDD" id="cd01300">
    <property type="entry name" value="YtcJ_like"/>
    <property type="match status" value="1"/>
</dbReference>
<dbReference type="Gene3D" id="3.20.20.140">
    <property type="entry name" value="Metal-dependent hydrolases"/>
    <property type="match status" value="1"/>
</dbReference>
<feature type="domain" description="Amidohydrolase 3" evidence="2">
    <location>
        <begin position="87"/>
        <end position="567"/>
    </location>
</feature>
<name>A0ABQ5V793_9PROT</name>
<sequence length="570" mass="60771">MALTFRMIKTLLAASSLLALAACGQAMAPTDPEIAAVDGWCFSGGTIHTANDAQPTADAVAVVGNKITYVGADEGDWCPVGAADYALNGYALYPGLTDAHAHLIGIGKREMELDLSGVTSVLELQDLVRMAASNTPIGETIYGDGWIETHWPEGRFPNRADLDAVTDQHPVILQRADGHAAVANSLALSQSSIDGTTEAPFGGAINLDAAGEPTGMLIDNAQSLVAGLIPEMDSATTEKAFQIGSDVYASRGWTNIHSMSVVPGNVDTINRLSNDGTIGIRVYNSVGVPESRAGEKVSDMRGGMSAESPLVTTRAIKLYADGALGSRGAALLAPYSDDLGNSGLMMLERERALPIFQSALRNGIQVNTHAIGDKGNKAVLDWYEEAFASVPRGEWAVAEPRWRIEHSQILDVADIPRFKALGVIPSMQPSHAIGDLHFAVDRLGADRLAGAYAWRALIDTGVMIAGGSDAPVEVGDPRIELHAAMQRTDLKGYSNENWGLDQRVTPQEALKMFTLWPAYAAFEEDKVGSIEVGKHADFSVFDKDMLDPSIEPMDAEPVMTMVDGTVIWSR</sequence>
<evidence type="ECO:0000313" key="3">
    <source>
        <dbReference type="EMBL" id="GLQ23374.1"/>
    </source>
</evidence>
<reference evidence="3" key="2">
    <citation type="submission" date="2023-01" db="EMBL/GenBank/DDBJ databases">
        <title>Draft genome sequence of Algimonas ampicilliniresistens strain NBRC 108219.</title>
        <authorList>
            <person name="Sun Q."/>
            <person name="Mori K."/>
        </authorList>
    </citation>
    <scope>NUCLEOTIDE SEQUENCE</scope>
    <source>
        <strain evidence="3">NBRC 108219</strain>
    </source>
</reference>
<keyword evidence="4" id="KW-1185">Reference proteome</keyword>
<evidence type="ECO:0000259" key="2">
    <source>
        <dbReference type="Pfam" id="PF07969"/>
    </source>
</evidence>
<feature type="chain" id="PRO_5047086976" evidence="1">
    <location>
        <begin position="22"/>
        <end position="570"/>
    </location>
</feature>